<dbReference type="AlphaFoldDB" id="A0A9P7AQX6"/>
<evidence type="ECO:0000313" key="3">
    <source>
        <dbReference type="Proteomes" id="UP000719766"/>
    </source>
</evidence>
<comment type="caution">
    <text evidence="2">The sequence shown here is derived from an EMBL/GenBank/DDBJ whole genome shotgun (WGS) entry which is preliminary data.</text>
</comment>
<gene>
    <name evidence="2" type="ORF">HD556DRAFT_511422</name>
</gene>
<reference evidence="2" key="1">
    <citation type="journal article" date="2020" name="New Phytol.">
        <title>Comparative genomics reveals dynamic genome evolution in host specialist ectomycorrhizal fungi.</title>
        <authorList>
            <person name="Lofgren L.A."/>
            <person name="Nguyen N.H."/>
            <person name="Vilgalys R."/>
            <person name="Ruytinx J."/>
            <person name="Liao H.L."/>
            <person name="Branco S."/>
            <person name="Kuo A."/>
            <person name="LaButti K."/>
            <person name="Lipzen A."/>
            <person name="Andreopoulos W."/>
            <person name="Pangilinan J."/>
            <person name="Riley R."/>
            <person name="Hundley H."/>
            <person name="Na H."/>
            <person name="Barry K."/>
            <person name="Grigoriev I.V."/>
            <person name="Stajich J.E."/>
            <person name="Kennedy P.G."/>
        </authorList>
    </citation>
    <scope>NUCLEOTIDE SEQUENCE</scope>
    <source>
        <strain evidence="2">S12</strain>
    </source>
</reference>
<organism evidence="2 3">
    <name type="scientific">Suillus plorans</name>
    <dbReference type="NCBI Taxonomy" id="116603"/>
    <lineage>
        <taxon>Eukaryota</taxon>
        <taxon>Fungi</taxon>
        <taxon>Dikarya</taxon>
        <taxon>Basidiomycota</taxon>
        <taxon>Agaricomycotina</taxon>
        <taxon>Agaricomycetes</taxon>
        <taxon>Agaricomycetidae</taxon>
        <taxon>Boletales</taxon>
        <taxon>Suillineae</taxon>
        <taxon>Suillaceae</taxon>
        <taxon>Suillus</taxon>
    </lineage>
</organism>
<protein>
    <submittedName>
        <fullName evidence="2">Uncharacterized protein</fullName>
    </submittedName>
</protein>
<evidence type="ECO:0000313" key="2">
    <source>
        <dbReference type="EMBL" id="KAG1793524.1"/>
    </source>
</evidence>
<keyword evidence="1" id="KW-0472">Membrane</keyword>
<dbReference type="Proteomes" id="UP000719766">
    <property type="component" value="Unassembled WGS sequence"/>
</dbReference>
<dbReference type="GeneID" id="64604590"/>
<sequence length="355" mass="40427">MFEPASRHLQRLATSTDGEARFLTYTHILTVSCQACCNHCLLPSDQAGPDFPKHWQVTFLSTLSQIPNAHLTLQALFVPLAYSHEVPFSCSSLRLTKGCVLWFRTLRQRLWTQKHNHSTRVWMFWRRMMAPLPSTSRTYPAAISKRRALSGYSRHLRILKYFSLLPGLFRRSNGPWILTFLTYCISCLIFLRVASTFRSASACTMALTHLYYGCVLQEYPGRSNCIVRGRPDHTVFDDILMASVRTVNGTVFDTTMNLSRPGCNRYPFHIFWSEACPDTVPKQLSHLLPYHFVTGQVTKGIEDLGITVISKLLLSPISPSNQIVANCTLLACVMVGTQVDKKDIVRIDKRCYRLI</sequence>
<name>A0A9P7AQX6_9AGAM</name>
<proteinExistence type="predicted"/>
<keyword evidence="1" id="KW-1133">Transmembrane helix</keyword>
<dbReference type="EMBL" id="JABBWE010000030">
    <property type="protein sequence ID" value="KAG1793524.1"/>
    <property type="molecule type" value="Genomic_DNA"/>
</dbReference>
<accession>A0A9P7AQX6</accession>
<keyword evidence="3" id="KW-1185">Reference proteome</keyword>
<evidence type="ECO:0000256" key="1">
    <source>
        <dbReference type="SAM" id="Phobius"/>
    </source>
</evidence>
<dbReference type="RefSeq" id="XP_041159949.1">
    <property type="nucleotide sequence ID" value="XM_041310826.1"/>
</dbReference>
<feature type="transmembrane region" description="Helical" evidence="1">
    <location>
        <begin position="176"/>
        <end position="194"/>
    </location>
</feature>
<keyword evidence="1" id="KW-0812">Transmembrane</keyword>
<dbReference type="PROSITE" id="PS51257">
    <property type="entry name" value="PROKAR_LIPOPROTEIN"/>
    <property type="match status" value="1"/>
</dbReference>
<dbReference type="OrthoDB" id="2691297at2759"/>